<protein>
    <submittedName>
        <fullName evidence="2">Uncharacterized protein</fullName>
    </submittedName>
</protein>
<dbReference type="AlphaFoldDB" id="A0AAD5YT44"/>
<dbReference type="PANTHER" id="PTHR14905:SF7">
    <property type="entry name" value="VON WILLEBRAND FACTOR A DOMAIN-CONTAINING PROTEIN 7"/>
    <property type="match status" value="1"/>
</dbReference>
<feature type="compositionally biased region" description="Gly residues" evidence="1">
    <location>
        <begin position="567"/>
        <end position="585"/>
    </location>
</feature>
<dbReference type="EMBL" id="JANIEX010000791">
    <property type="protein sequence ID" value="KAJ3563144.1"/>
    <property type="molecule type" value="Genomic_DNA"/>
</dbReference>
<dbReference type="Pfam" id="PF07217">
    <property type="entry name" value="Het-C"/>
    <property type="match status" value="1"/>
</dbReference>
<keyword evidence="3" id="KW-1185">Reference proteome</keyword>
<reference evidence="2" key="1">
    <citation type="submission" date="2022-07" db="EMBL/GenBank/DDBJ databases">
        <title>Genome Sequence of Leucocoprinus birnbaumii.</title>
        <authorList>
            <person name="Buettner E."/>
        </authorList>
    </citation>
    <scope>NUCLEOTIDE SEQUENCE</scope>
    <source>
        <strain evidence="2">VT141</strain>
    </source>
</reference>
<feature type="compositionally biased region" description="Gly residues" evidence="1">
    <location>
        <begin position="599"/>
        <end position="608"/>
    </location>
</feature>
<feature type="compositionally biased region" description="Gly residues" evidence="1">
    <location>
        <begin position="620"/>
        <end position="632"/>
    </location>
</feature>
<dbReference type="InterPro" id="IPR010816">
    <property type="entry name" value="Het-C"/>
</dbReference>
<name>A0AAD5YT44_9AGAR</name>
<feature type="compositionally biased region" description="Pro residues" evidence="1">
    <location>
        <begin position="522"/>
        <end position="544"/>
    </location>
</feature>
<dbReference type="InterPro" id="IPR052577">
    <property type="entry name" value="VWA7"/>
</dbReference>
<dbReference type="Proteomes" id="UP001213000">
    <property type="component" value="Unassembled WGS sequence"/>
</dbReference>
<sequence length="655" mass="69094">MYPRELEIDPRTGMKNYIANENGNWDTSKALVRRTIERCIHLGRQHRSTGQKQDEYEAFRLLGQAMHTLEDFPAHSNFCELALHAMGHQEVFLHVGDQVRVQAPNGKWVAPIGPSDQAISFIPSLERPLITWLPYRISTVNSTKPVQSQCRTPVDPEEALQIPTSILRDLFGSVPGGMGGDMSRDLDNIDRIRAGPAAGGKRPEDMSPQELHSVLWQVLTFRDSVFVLTTLEPFLKPIMKTATTGLGTVSGEVINTHDQYEVFNDPRASDPTHSFLSKDHFNLILNEPAGRVARAIVHHTVTLVVKAWDNPSDNVHTVTEDILQCLFHPEFHNSSSKIQREMLQVVRDWFNSLGHKQSSVLSRLSKSAVRNHENIRLAGEGGAPASQGSFADSQAHAFQHSIAGSAWGGGSVFGAAGSGSGPPVNSYGAWYGTPGLGLGALPHQGWWVSATFWCSSSSSSWWHGGSSYPGMHAHGGGPPAPPHHSGYNPSYVSPPPTGGPPPPAPAPAFPGAGPGGFAAPRAYPPPPGGPPPRTGSYPPPPGGPPRTGSYDSYPPPPGGGPPPSFPGGPGAHGGPMSPVGGGGFGFPHAAPGGGPPEPFGGGFGGAPGGFPAPDGPGPGPGFFGGGAGGGPPGQQYHQQHPHGHPHGHNDRPPGW</sequence>
<comment type="caution">
    <text evidence="2">The sequence shown here is derived from an EMBL/GenBank/DDBJ whole genome shotgun (WGS) entry which is preliminary data.</text>
</comment>
<feature type="compositionally biased region" description="Pro residues" evidence="1">
    <location>
        <begin position="553"/>
        <end position="566"/>
    </location>
</feature>
<evidence type="ECO:0000256" key="1">
    <source>
        <dbReference type="SAM" id="MobiDB-lite"/>
    </source>
</evidence>
<organism evidence="2 3">
    <name type="scientific">Leucocoprinus birnbaumii</name>
    <dbReference type="NCBI Taxonomy" id="56174"/>
    <lineage>
        <taxon>Eukaryota</taxon>
        <taxon>Fungi</taxon>
        <taxon>Dikarya</taxon>
        <taxon>Basidiomycota</taxon>
        <taxon>Agaricomycotina</taxon>
        <taxon>Agaricomycetes</taxon>
        <taxon>Agaricomycetidae</taxon>
        <taxon>Agaricales</taxon>
        <taxon>Agaricineae</taxon>
        <taxon>Agaricaceae</taxon>
        <taxon>Leucocoprinus</taxon>
    </lineage>
</organism>
<proteinExistence type="predicted"/>
<dbReference type="PANTHER" id="PTHR14905">
    <property type="entry name" value="NG37"/>
    <property type="match status" value="1"/>
</dbReference>
<accession>A0AAD5YT44</accession>
<feature type="compositionally biased region" description="Pro residues" evidence="1">
    <location>
        <begin position="492"/>
        <end position="508"/>
    </location>
</feature>
<evidence type="ECO:0000313" key="3">
    <source>
        <dbReference type="Proteomes" id="UP001213000"/>
    </source>
</evidence>
<evidence type="ECO:0000313" key="2">
    <source>
        <dbReference type="EMBL" id="KAJ3563144.1"/>
    </source>
</evidence>
<gene>
    <name evidence="2" type="ORF">NP233_g9128</name>
</gene>
<feature type="region of interest" description="Disordered" evidence="1">
    <location>
        <begin position="473"/>
        <end position="655"/>
    </location>
</feature>